<dbReference type="SUPFAM" id="SSF53756">
    <property type="entry name" value="UDP-Glycosyltransferase/glycogen phosphorylase"/>
    <property type="match status" value="1"/>
</dbReference>
<dbReference type="InterPro" id="IPR016024">
    <property type="entry name" value="ARM-type_fold"/>
</dbReference>
<protein>
    <recommendedName>
        <fullName evidence="6">Fucosyltransferase</fullName>
        <ecNumber evidence="6">2.4.1.-</ecNumber>
    </recommendedName>
</protein>
<keyword evidence="6" id="KW-0812">Transmembrane</keyword>
<keyword evidence="6" id="KW-0808">Transferase</keyword>
<dbReference type="GO" id="GO:0016757">
    <property type="term" value="F:glycosyltransferase activity"/>
    <property type="evidence" value="ECO:0007669"/>
    <property type="project" value="UniProtKB-UniRule"/>
</dbReference>
<comment type="caution">
    <text evidence="11">The sequence shown here is derived from an EMBL/GenBank/DDBJ whole genome shotgun (WGS) entry which is preliminary data.</text>
</comment>
<keyword evidence="3" id="KW-0813">Transport</keyword>
<dbReference type="Pfam" id="PF01602">
    <property type="entry name" value="Adaptin_N"/>
    <property type="match status" value="1"/>
</dbReference>
<keyword evidence="5" id="KW-0472">Membrane</keyword>
<comment type="subcellular location">
    <subcellularLocation>
        <location evidence="1">Endomembrane system</location>
    </subcellularLocation>
    <subcellularLocation>
        <location evidence="6">Golgi apparatus</location>
        <location evidence="6">Golgi stack membrane</location>
        <topology evidence="6">Single-pass type II membrane protein</topology>
    </subcellularLocation>
</comment>
<evidence type="ECO:0000259" key="9">
    <source>
        <dbReference type="Pfam" id="PF01602"/>
    </source>
</evidence>
<evidence type="ECO:0000256" key="2">
    <source>
        <dbReference type="ARBA" id="ARBA00006613"/>
    </source>
</evidence>
<dbReference type="PANTHER" id="PTHR11134">
    <property type="entry name" value="ADAPTOR COMPLEX SUBUNIT BETA FAMILY MEMBER"/>
    <property type="match status" value="1"/>
</dbReference>
<gene>
    <name evidence="11" type="primary">APL6_2</name>
    <name evidence="11" type="ORF">FOL46_010024</name>
    <name evidence="10" type="ORF">FOZ61_011104</name>
</gene>
<dbReference type="Proteomes" id="UP000572268">
    <property type="component" value="Unassembled WGS sequence"/>
</dbReference>
<organism evidence="11 13">
    <name type="scientific">Perkinsus olseni</name>
    <name type="common">Perkinsus atlanticus</name>
    <dbReference type="NCBI Taxonomy" id="32597"/>
    <lineage>
        <taxon>Eukaryota</taxon>
        <taxon>Sar</taxon>
        <taxon>Alveolata</taxon>
        <taxon>Perkinsozoa</taxon>
        <taxon>Perkinsea</taxon>
        <taxon>Perkinsida</taxon>
        <taxon>Perkinsidae</taxon>
        <taxon>Perkinsus</taxon>
    </lineage>
</organism>
<dbReference type="UniPathway" id="UPA00378"/>
<dbReference type="SUPFAM" id="SSF48371">
    <property type="entry name" value="ARM repeat"/>
    <property type="match status" value="1"/>
</dbReference>
<feature type="compositionally biased region" description="Polar residues" evidence="7">
    <location>
        <begin position="766"/>
        <end position="778"/>
    </location>
</feature>
<accession>A0A7J6MJQ2</accession>
<dbReference type="OrthoDB" id="302453at2759"/>
<dbReference type="InterPro" id="IPR055270">
    <property type="entry name" value="Glyco_tran_10_C"/>
</dbReference>
<feature type="domain" description="Clathrin/coatomer adaptor adaptin-like N-terminal" evidence="9">
    <location>
        <begin position="44"/>
        <end position="567"/>
    </location>
</feature>
<dbReference type="Gene3D" id="3.40.50.11660">
    <property type="entry name" value="Glycosyl transferase family 10, C-terminal domain"/>
    <property type="match status" value="1"/>
</dbReference>
<feature type="region of interest" description="Disordered" evidence="7">
    <location>
        <begin position="813"/>
        <end position="840"/>
    </location>
</feature>
<evidence type="ECO:0000313" key="11">
    <source>
        <dbReference type="EMBL" id="KAF4671657.1"/>
    </source>
</evidence>
<comment type="similarity">
    <text evidence="6">Belongs to the glycosyltransferase 10 family.</text>
</comment>
<evidence type="ECO:0000313" key="10">
    <source>
        <dbReference type="EMBL" id="KAF4665229.1"/>
    </source>
</evidence>
<dbReference type="Gene3D" id="1.25.10.10">
    <property type="entry name" value="Leucine-rich Repeat Variant"/>
    <property type="match status" value="1"/>
</dbReference>
<dbReference type="Proteomes" id="UP000570595">
    <property type="component" value="Unassembled WGS sequence"/>
</dbReference>
<feature type="region of interest" description="Disordered" evidence="7">
    <location>
        <begin position="730"/>
        <end position="787"/>
    </location>
</feature>
<evidence type="ECO:0000256" key="7">
    <source>
        <dbReference type="SAM" id="MobiDB-lite"/>
    </source>
</evidence>
<proteinExistence type="inferred from homology"/>
<dbReference type="InterPro" id="IPR002553">
    <property type="entry name" value="Clathrin/coatomer_adapt-like_N"/>
</dbReference>
<evidence type="ECO:0000256" key="1">
    <source>
        <dbReference type="ARBA" id="ARBA00004308"/>
    </source>
</evidence>
<keyword evidence="6" id="KW-0328">Glycosyltransferase</keyword>
<evidence type="ECO:0000256" key="3">
    <source>
        <dbReference type="ARBA" id="ARBA00022448"/>
    </source>
</evidence>
<dbReference type="EMBL" id="JABANN010000099">
    <property type="protein sequence ID" value="KAF4671657.1"/>
    <property type="molecule type" value="Genomic_DNA"/>
</dbReference>
<evidence type="ECO:0000256" key="4">
    <source>
        <dbReference type="ARBA" id="ARBA00022927"/>
    </source>
</evidence>
<dbReference type="GO" id="GO:0006886">
    <property type="term" value="P:intracellular protein transport"/>
    <property type="evidence" value="ECO:0007669"/>
    <property type="project" value="InterPro"/>
</dbReference>
<evidence type="ECO:0000256" key="5">
    <source>
        <dbReference type="ARBA" id="ARBA00023136"/>
    </source>
</evidence>
<keyword evidence="4" id="KW-0653">Protein transport</keyword>
<dbReference type="InterPro" id="IPR011989">
    <property type="entry name" value="ARM-like"/>
</dbReference>
<dbReference type="InterPro" id="IPR038577">
    <property type="entry name" value="GT10-like_C_sf"/>
</dbReference>
<evidence type="ECO:0000259" key="8">
    <source>
        <dbReference type="Pfam" id="PF00852"/>
    </source>
</evidence>
<evidence type="ECO:0000256" key="6">
    <source>
        <dbReference type="RuleBase" id="RU003832"/>
    </source>
</evidence>
<feature type="compositionally biased region" description="Basic and acidic residues" evidence="7">
    <location>
        <begin position="730"/>
        <end position="740"/>
    </location>
</feature>
<name>A0A7J6MJQ2_PEROL</name>
<comment type="similarity">
    <text evidence="2">Belongs to the adaptor complexes large subunit family.</text>
</comment>
<evidence type="ECO:0000313" key="12">
    <source>
        <dbReference type="Proteomes" id="UP000570595"/>
    </source>
</evidence>
<evidence type="ECO:0000313" key="13">
    <source>
        <dbReference type="Proteomes" id="UP000572268"/>
    </source>
</evidence>
<dbReference type="InterPro" id="IPR026739">
    <property type="entry name" value="AP_beta"/>
</dbReference>
<dbReference type="GO" id="GO:0030117">
    <property type="term" value="C:membrane coat"/>
    <property type="evidence" value="ECO:0007669"/>
    <property type="project" value="InterPro"/>
</dbReference>
<dbReference type="Pfam" id="PF00852">
    <property type="entry name" value="Glyco_transf_10"/>
    <property type="match status" value="1"/>
</dbReference>
<keyword evidence="6" id="KW-0333">Golgi apparatus</keyword>
<dbReference type="EC" id="2.4.1.-" evidence="6"/>
<dbReference type="EMBL" id="JABAHT010000099">
    <property type="protein sequence ID" value="KAF4665229.1"/>
    <property type="molecule type" value="Genomic_DNA"/>
</dbReference>
<reference evidence="12 13" key="1">
    <citation type="submission" date="2020-04" db="EMBL/GenBank/DDBJ databases">
        <title>Perkinsus olseni comparative genomics.</title>
        <authorList>
            <person name="Bogema D.R."/>
        </authorList>
    </citation>
    <scope>NUCLEOTIDE SEQUENCE [LARGE SCALE GENOMIC DNA]</scope>
    <source>
        <strain evidence="10">ATCC PRA-179</strain>
        <strain evidence="11">ATCC PRA-31</strain>
    </source>
</reference>
<dbReference type="GO" id="GO:0032580">
    <property type="term" value="C:Golgi cisterna membrane"/>
    <property type="evidence" value="ECO:0007669"/>
    <property type="project" value="UniProtKB-SubCell"/>
</dbReference>
<sequence length="1402" mass="153122">MYGGGADAASIVKGVRSVISNLQHVSSGASFSESKYFNGSINLNQGEIRRGLNSPAVEAKLDAMRRLLAAEASSDDPNVCVDLFSEVVKIMSTTNLELKRLVYIWIVSHAEARRELALLSVNSFQKDSVDSRSALVRAASLRSMAAIRVLEMIQVVMAAVNQAAVDSSAYVRKSVAAVCLPQVFVTDSDQFALVRNLLVKMMATDGSELVVGAAAMSYFVVCVQLYGLVQDDGEHEGSAAGTSKQEIIQDSLGMLHGVYPRLIKLLPLMDPFGQYYTIELLHRYCRLHFTRDRIHDHCRMFLEVLTSRVLLSAARFVVHLSCCVVWDLGGREYATIVTAYLMSSLALASGSEATETLLKTIHQLLHTADSPSLFKPHIRKFFLKSYDSPLVADMKLSILQSLLDASTVDEILSELQTYVRWHHRPGLPAFLAKVMGLVVHIAIQYQSASDTIMAGLVNMLDSTCPSLANEAAVAVREIVEHRKRRGDLSDTKKVLTGLSRALESLTTPAARASVVWLLAQTDGLCVCAYTVLDTFRLLVKGWTGEEEMVKQQILVLGMRLWAFHQLNSLRVADRSEPLDAKALKSERFPPAISSQLLPRLCSIVSYMLSLAMAEDRTAKPRLCSAARILTAMRDSYAELCKGGWERVTTTTHEVDSDLQRLARGYLHAHLPRWLTGSSGGESLLVESAAPPPTGVDACRTTEVNTQSLSFVLGTPMVGFEVMMEFDPDRAADGEGERQEAFDALQRSATTTRSRDRERIIEPVARSFSSGDANRQHTASRVHLPSGISRPAPVVETLADLDLFYSHEAQGGLEGGEVPSCGSSESYDEAPADTDGLPKSATPTVDLASLFAAHKEEQAVIRNTGEASDCFAARQAAWQWLSDRHVDLDVSSCGDEGRVVGALARCWTTGDPCRGIGAPSRVGALMDSPWPLVEMLAEVERSSLSPEVLMADELRRLAWDGILAGRGSVMVEALTLVDAAGQDEPAKMVGLAMAADALGCHAVTRGRGLALDGFEAILSWLRPRNASLDSHSGWPTFSLLARQRHALRSPLVEADVVVSWSSEEAAHLGGNFAERMAQEIFGGLDGVVVESDIECADVWIFRELPPRNFGGVSIFVDGETHWKNSGIVHYDEYPLGLYLGPHDHNGAFGDRFFYAPFASTSFAQRQTHSVEMLVNGSRLPLWRSTTKFAAYLSHNCGSAAREEFYNALAEAAAPYGLEVAALSRCNGSGVPRELGRRAERYGSNFYDDAVEIYKPYKFVIAMENRMVPGYVTEKIVNAFLAGSIPIYYGDSAVRALFNRESFIDLADFEDFRSAAEIVVSLNFNESAASRFVETSVFAGEDGLYPFSWHGPLSRALPDGGLGGAIRRRVTQLLAELGSNEAAVLDRAFSEETYMSFMKGAALD</sequence>
<dbReference type="GO" id="GO:0016192">
    <property type="term" value="P:vesicle-mediated transport"/>
    <property type="evidence" value="ECO:0007669"/>
    <property type="project" value="InterPro"/>
</dbReference>
<feature type="domain" description="Fucosyltransferase C-terminal" evidence="8">
    <location>
        <begin position="1184"/>
        <end position="1330"/>
    </location>
</feature>